<sequence length="970" mass="103504">MNPALRARWAELEPLFDRALDLASDAREAFLREEVTDPQLRELLAGLLAGDRSEGFLDADDASRACRLLDDADDASPGSIGPYRLIRLLGEGGSGSVYLAERDSDGYTHRVALKLLRVGLRDPAEQARFRRERRILARLTHPSIARLHDGGFTAEGVPWFALDYIEGQPLTRWCDERRLGLRARLALLVAVCRAVAYAHRALIVHRDLKPANILVDQDGRPHLLDFGIAKLLDASERGEDTRTALRRLTPAYAAPEQFTGGTVTTATDVYALGVLLHELATGLRPVASADGEARTASTAFDAQADRDTIARARDTHARALSRALRGDLDTIVATAVAADPQRRYGSADALADDIERHLRQQPIHARRASARYRLGKFLARHRVATVAAVLVLASVALGVAATLRESHAARQAAAAAARAAERADAVKTFTLELFAGVTPDESRGRVVSARELLERGEARMAEVLDRQPQLRSELSAALAGAWRQLGALDRADALAERALAAADDGERRHAALLELGAVRSAQGRFDEAERALRAASAEATGAAARSEADVRLAELLAEAGRPQEAAQLIDATIGIDRRDPAGADRLARDLAALGSIRFRSGDLPVAEQALRESLALTRRSRPQAHTETARRTHDLAVVLLQKGDAAEAATLLQEALQTRVALLGERHPDVAQSRFNLAVARQRLGDSGTAESLYREALAMQREQLGPAHPDVAATLNSLAMLAWQRDDVDAAIAYMGEALTTARAAYGDAHPTVATMLGNLAAFERVSGRLDEAERDQRAALEIAQAALGERHYLVGVARTGLGGALVEQGRLDTAIEAYRDGLTILEAGLGGAHADVAQARAAYAEALQQAGRVDEARAAAAAARAAATAALPAGHPRRARIELAALRLDAAADGCAALHAELPGLVAALGSGGHALRSDRASALLLQARCLREAGQDAAAAEALAQADAALAVMRYVPRRLRAERAAL</sequence>
<keyword evidence="3" id="KW-0418">Kinase</keyword>
<dbReference type="Gene3D" id="1.25.40.10">
    <property type="entry name" value="Tetratricopeptide repeat domain"/>
    <property type="match status" value="3"/>
</dbReference>
<dbReference type="SUPFAM" id="SSF56112">
    <property type="entry name" value="Protein kinase-like (PK-like)"/>
    <property type="match status" value="1"/>
</dbReference>
<feature type="domain" description="Protein kinase" evidence="6">
    <location>
        <begin position="83"/>
        <end position="358"/>
    </location>
</feature>
<comment type="caution">
    <text evidence="7">The sequence shown here is derived from an EMBL/GenBank/DDBJ whole genome shotgun (WGS) entry which is preliminary data.</text>
</comment>
<dbReference type="InterPro" id="IPR008271">
    <property type="entry name" value="Ser/Thr_kinase_AS"/>
</dbReference>
<reference evidence="7 8" key="1">
    <citation type="submission" date="2017-08" db="EMBL/GenBank/DDBJ databases">
        <title>Infants hospitalized years apart are colonized by the same room-sourced microbial strains.</title>
        <authorList>
            <person name="Brooks B."/>
            <person name="Olm M.R."/>
            <person name="Firek B.A."/>
            <person name="Baker R."/>
            <person name="Thomas B.C."/>
            <person name="Morowitz M.J."/>
            <person name="Banfield J.F."/>
        </authorList>
    </citation>
    <scope>NUCLEOTIDE SEQUENCE [LARGE SCALE GENOMIC DNA]</scope>
    <source>
        <strain evidence="7">S2_005_003_R2_42</strain>
    </source>
</reference>
<evidence type="ECO:0000256" key="3">
    <source>
        <dbReference type="ARBA" id="ARBA00022777"/>
    </source>
</evidence>
<gene>
    <name evidence="7" type="ORF">DI564_13340</name>
</gene>
<dbReference type="InterPro" id="IPR011009">
    <property type="entry name" value="Kinase-like_dom_sf"/>
</dbReference>
<dbReference type="GO" id="GO:0005524">
    <property type="term" value="F:ATP binding"/>
    <property type="evidence" value="ECO:0007669"/>
    <property type="project" value="UniProtKB-UniRule"/>
</dbReference>
<name>A0A2W5K9Z3_9GAMM</name>
<dbReference type="PROSITE" id="PS50011">
    <property type="entry name" value="PROTEIN_KINASE_DOM"/>
    <property type="match status" value="1"/>
</dbReference>
<dbReference type="PROSITE" id="PS00108">
    <property type="entry name" value="PROTEIN_KINASE_ST"/>
    <property type="match status" value="1"/>
</dbReference>
<dbReference type="SMART" id="SM00028">
    <property type="entry name" value="TPR"/>
    <property type="match status" value="8"/>
</dbReference>
<dbReference type="GO" id="GO:0004674">
    <property type="term" value="F:protein serine/threonine kinase activity"/>
    <property type="evidence" value="ECO:0007669"/>
    <property type="project" value="TreeGrafter"/>
</dbReference>
<evidence type="ECO:0000259" key="6">
    <source>
        <dbReference type="PROSITE" id="PS50011"/>
    </source>
</evidence>
<dbReference type="PANTHER" id="PTHR43289">
    <property type="entry name" value="MITOGEN-ACTIVATED PROTEIN KINASE KINASE KINASE 20-RELATED"/>
    <property type="match status" value="1"/>
</dbReference>
<keyword evidence="2 5" id="KW-0547">Nucleotide-binding</keyword>
<dbReference type="PROSITE" id="PS00107">
    <property type="entry name" value="PROTEIN_KINASE_ATP"/>
    <property type="match status" value="1"/>
</dbReference>
<dbReference type="Proteomes" id="UP000249046">
    <property type="component" value="Unassembled WGS sequence"/>
</dbReference>
<dbReference type="Gene3D" id="3.30.200.20">
    <property type="entry name" value="Phosphorylase Kinase, domain 1"/>
    <property type="match status" value="1"/>
</dbReference>
<dbReference type="SUPFAM" id="SSF48452">
    <property type="entry name" value="TPR-like"/>
    <property type="match status" value="3"/>
</dbReference>
<dbReference type="Gene3D" id="1.10.510.10">
    <property type="entry name" value="Transferase(Phosphotransferase) domain 1"/>
    <property type="match status" value="1"/>
</dbReference>
<dbReference type="Pfam" id="PF13424">
    <property type="entry name" value="TPR_12"/>
    <property type="match status" value="2"/>
</dbReference>
<dbReference type="InterPro" id="IPR019734">
    <property type="entry name" value="TPR_rpt"/>
</dbReference>
<evidence type="ECO:0000256" key="4">
    <source>
        <dbReference type="ARBA" id="ARBA00022840"/>
    </source>
</evidence>
<evidence type="ECO:0000256" key="2">
    <source>
        <dbReference type="ARBA" id="ARBA00022741"/>
    </source>
</evidence>
<evidence type="ECO:0000313" key="7">
    <source>
        <dbReference type="EMBL" id="PZQ12268.1"/>
    </source>
</evidence>
<protein>
    <recommendedName>
        <fullName evidence="6">Protein kinase domain-containing protein</fullName>
    </recommendedName>
</protein>
<evidence type="ECO:0000256" key="5">
    <source>
        <dbReference type="PROSITE-ProRule" id="PRU10141"/>
    </source>
</evidence>
<organism evidence="7 8">
    <name type="scientific">Rhodanobacter denitrificans</name>
    <dbReference type="NCBI Taxonomy" id="666685"/>
    <lineage>
        <taxon>Bacteria</taxon>
        <taxon>Pseudomonadati</taxon>
        <taxon>Pseudomonadota</taxon>
        <taxon>Gammaproteobacteria</taxon>
        <taxon>Lysobacterales</taxon>
        <taxon>Rhodanobacteraceae</taxon>
        <taxon>Rhodanobacter</taxon>
    </lineage>
</organism>
<dbReference type="EMBL" id="QFPO01000013">
    <property type="protein sequence ID" value="PZQ12268.1"/>
    <property type="molecule type" value="Genomic_DNA"/>
</dbReference>
<keyword evidence="1" id="KW-0808">Transferase</keyword>
<dbReference type="Pfam" id="PF00069">
    <property type="entry name" value="Pkinase"/>
    <property type="match status" value="1"/>
</dbReference>
<dbReference type="SMART" id="SM00220">
    <property type="entry name" value="S_TKc"/>
    <property type="match status" value="1"/>
</dbReference>
<dbReference type="InterPro" id="IPR017441">
    <property type="entry name" value="Protein_kinase_ATP_BS"/>
</dbReference>
<accession>A0A2W5K9Z3</accession>
<dbReference type="CDD" id="cd14014">
    <property type="entry name" value="STKc_PknB_like"/>
    <property type="match status" value="1"/>
</dbReference>
<evidence type="ECO:0000256" key="1">
    <source>
        <dbReference type="ARBA" id="ARBA00022679"/>
    </source>
</evidence>
<evidence type="ECO:0000313" key="8">
    <source>
        <dbReference type="Proteomes" id="UP000249046"/>
    </source>
</evidence>
<dbReference type="InterPro" id="IPR011990">
    <property type="entry name" value="TPR-like_helical_dom_sf"/>
</dbReference>
<dbReference type="InterPro" id="IPR000719">
    <property type="entry name" value="Prot_kinase_dom"/>
</dbReference>
<feature type="binding site" evidence="5">
    <location>
        <position position="114"/>
    </location>
    <ligand>
        <name>ATP</name>
        <dbReference type="ChEBI" id="CHEBI:30616"/>
    </ligand>
</feature>
<dbReference type="Pfam" id="PF13374">
    <property type="entry name" value="TPR_10"/>
    <property type="match status" value="1"/>
</dbReference>
<proteinExistence type="predicted"/>
<keyword evidence="4 5" id="KW-0067">ATP-binding</keyword>
<dbReference type="PANTHER" id="PTHR43289:SF34">
    <property type="entry name" value="SERINE_THREONINE-PROTEIN KINASE YBDM-RELATED"/>
    <property type="match status" value="1"/>
</dbReference>
<dbReference type="AlphaFoldDB" id="A0A2W5K9Z3"/>